<keyword evidence="10 13" id="KW-0863">Zinc-finger</keyword>
<dbReference type="PROSITE" id="PS00518">
    <property type="entry name" value="ZF_RING_1"/>
    <property type="match status" value="1"/>
</dbReference>
<dbReference type="AlphaFoldDB" id="A0A2P5B8H2"/>
<dbReference type="InterPro" id="IPR017907">
    <property type="entry name" value="Znf_RING_CS"/>
</dbReference>
<feature type="domain" description="RING-type" evidence="14">
    <location>
        <begin position="104"/>
        <end position="152"/>
    </location>
</feature>
<organism evidence="16 17">
    <name type="scientific">Parasponia andersonii</name>
    <name type="common">Sponia andersonii</name>
    <dbReference type="NCBI Taxonomy" id="3476"/>
    <lineage>
        <taxon>Eukaryota</taxon>
        <taxon>Viridiplantae</taxon>
        <taxon>Streptophyta</taxon>
        <taxon>Embryophyta</taxon>
        <taxon>Tracheophyta</taxon>
        <taxon>Spermatophyta</taxon>
        <taxon>Magnoliopsida</taxon>
        <taxon>eudicotyledons</taxon>
        <taxon>Gunneridae</taxon>
        <taxon>Pentapetalae</taxon>
        <taxon>rosids</taxon>
        <taxon>fabids</taxon>
        <taxon>Rosales</taxon>
        <taxon>Cannabaceae</taxon>
        <taxon>Parasponia</taxon>
    </lineage>
</organism>
<keyword evidence="8" id="KW-0479">Metal-binding</keyword>
<keyword evidence="11" id="KW-0833">Ubl conjugation pathway</keyword>
<evidence type="ECO:0000256" key="10">
    <source>
        <dbReference type="ARBA" id="ARBA00022771"/>
    </source>
</evidence>
<dbReference type="SUPFAM" id="SSF57850">
    <property type="entry name" value="RING/U-box"/>
    <property type="match status" value="2"/>
</dbReference>
<comment type="pathway">
    <text evidence="4">Protein modification; protein ubiquitination.</text>
</comment>
<protein>
    <recommendedName>
        <fullName evidence="6">RBR-type E3 ubiquitin transferase</fullName>
        <ecNumber evidence="6">2.3.2.31</ecNumber>
    </recommendedName>
</protein>
<evidence type="ECO:0000259" key="14">
    <source>
        <dbReference type="PROSITE" id="PS50089"/>
    </source>
</evidence>
<dbReference type="InterPro" id="IPR031127">
    <property type="entry name" value="E3_UB_ligase_RBR"/>
</dbReference>
<dbReference type="EMBL" id="JXTB01000337">
    <property type="protein sequence ID" value="PON45097.1"/>
    <property type="molecule type" value="Genomic_DNA"/>
</dbReference>
<proteinExistence type="inferred from homology"/>
<sequence>MAGSSSSSSDNIAFNLLVDDFYISALFDDEEIFPISDEKYAHELQLQEALMSATFSLTLPIKEEKVNSCINATPLIMARDMLKKKVKLEPGHETSSQPDGFYLCPICMDAKPKGEMFRNDSCSHSFCSDCIGKYVVSKIQENISMVKCPDPRCGGVLEPQLCGSIVPAEVFGRWENALCESFVLGSEKIYCPFKDCLAMLVDDGDELVTPSECPNCHRLFCARCNVPWHEGTECGEYDTRVIKSERTKEEKMVMELAKNKEWRRCPGVGMNFAMAVDPNGLQAIHVLKHKDN</sequence>
<keyword evidence="7" id="KW-0808">Transferase</keyword>
<keyword evidence="16" id="KW-0436">Ligase</keyword>
<evidence type="ECO:0000256" key="5">
    <source>
        <dbReference type="ARBA" id="ARBA00005884"/>
    </source>
</evidence>
<evidence type="ECO:0000259" key="15">
    <source>
        <dbReference type="PROSITE" id="PS51873"/>
    </source>
</evidence>
<dbReference type="Gene3D" id="3.30.40.10">
    <property type="entry name" value="Zinc/RING finger domain, C3HC4 (zinc finger)"/>
    <property type="match status" value="1"/>
</dbReference>
<evidence type="ECO:0000313" key="16">
    <source>
        <dbReference type="EMBL" id="PON45097.1"/>
    </source>
</evidence>
<dbReference type="InterPro" id="IPR001841">
    <property type="entry name" value="Znf_RING"/>
</dbReference>
<dbReference type="OrthoDB" id="10009520at2759"/>
<evidence type="ECO:0000256" key="6">
    <source>
        <dbReference type="ARBA" id="ARBA00012251"/>
    </source>
</evidence>
<reference evidence="17" key="1">
    <citation type="submission" date="2016-06" db="EMBL/GenBank/DDBJ databases">
        <title>Parallel loss of symbiosis genes in relatives of nitrogen-fixing non-legume Parasponia.</title>
        <authorList>
            <person name="Van Velzen R."/>
            <person name="Holmer R."/>
            <person name="Bu F."/>
            <person name="Rutten L."/>
            <person name="Van Zeijl A."/>
            <person name="Liu W."/>
            <person name="Santuari L."/>
            <person name="Cao Q."/>
            <person name="Sharma T."/>
            <person name="Shen D."/>
            <person name="Roswanjaya Y."/>
            <person name="Wardhani T."/>
            <person name="Kalhor M.S."/>
            <person name="Jansen J."/>
            <person name="Van den Hoogen J."/>
            <person name="Gungor B."/>
            <person name="Hartog M."/>
            <person name="Hontelez J."/>
            <person name="Verver J."/>
            <person name="Yang W.-C."/>
            <person name="Schijlen E."/>
            <person name="Repin R."/>
            <person name="Schilthuizen M."/>
            <person name="Schranz E."/>
            <person name="Heidstra R."/>
            <person name="Miyata K."/>
            <person name="Fedorova E."/>
            <person name="Kohlen W."/>
            <person name="Bisseling T."/>
            <person name="Smit S."/>
            <person name="Geurts R."/>
        </authorList>
    </citation>
    <scope>NUCLEOTIDE SEQUENCE [LARGE SCALE GENOMIC DNA]</scope>
    <source>
        <strain evidence="17">cv. WU1-14</strain>
    </source>
</reference>
<evidence type="ECO:0000256" key="13">
    <source>
        <dbReference type="PROSITE-ProRule" id="PRU00175"/>
    </source>
</evidence>
<comment type="similarity">
    <text evidence="5">Belongs to the RBR family. Ariadne subfamily.</text>
</comment>
<comment type="catalytic activity">
    <reaction evidence="1">
        <text>[E2 ubiquitin-conjugating enzyme]-S-ubiquitinyl-L-cysteine + [acceptor protein]-L-lysine = [E2 ubiquitin-conjugating enzyme]-L-cysteine + [acceptor protein]-N(6)-ubiquitinyl-L-lysine.</text>
        <dbReference type="EC" id="2.3.2.31"/>
    </reaction>
</comment>
<dbReference type="Proteomes" id="UP000237105">
    <property type="component" value="Unassembled WGS sequence"/>
</dbReference>
<keyword evidence="17" id="KW-1185">Reference proteome</keyword>
<comment type="caution">
    <text evidence="16">The sequence shown here is derived from an EMBL/GenBank/DDBJ whole genome shotgun (WGS) entry which is preliminary data.</text>
</comment>
<dbReference type="PROSITE" id="PS50089">
    <property type="entry name" value="ZF_RING_2"/>
    <property type="match status" value="1"/>
</dbReference>
<evidence type="ECO:0000256" key="11">
    <source>
        <dbReference type="ARBA" id="ARBA00022786"/>
    </source>
</evidence>
<dbReference type="SMART" id="SM00647">
    <property type="entry name" value="IBR"/>
    <property type="match status" value="1"/>
</dbReference>
<evidence type="ECO:0000256" key="7">
    <source>
        <dbReference type="ARBA" id="ARBA00022679"/>
    </source>
</evidence>
<dbReference type="GO" id="GO:0016874">
    <property type="term" value="F:ligase activity"/>
    <property type="evidence" value="ECO:0007669"/>
    <property type="project" value="UniProtKB-KW"/>
</dbReference>
<evidence type="ECO:0000256" key="4">
    <source>
        <dbReference type="ARBA" id="ARBA00004906"/>
    </source>
</evidence>
<dbReference type="InterPro" id="IPR013083">
    <property type="entry name" value="Znf_RING/FYVE/PHD"/>
</dbReference>
<evidence type="ECO:0000256" key="1">
    <source>
        <dbReference type="ARBA" id="ARBA00001798"/>
    </source>
</evidence>
<keyword evidence="12" id="KW-0862">Zinc</keyword>
<feature type="domain" description="RING-type" evidence="15">
    <location>
        <begin position="100"/>
        <end position="292"/>
    </location>
</feature>
<dbReference type="PANTHER" id="PTHR11685">
    <property type="entry name" value="RBR FAMILY RING FINGER AND IBR DOMAIN-CONTAINING"/>
    <property type="match status" value="1"/>
</dbReference>
<dbReference type="STRING" id="3476.A0A2P5B8H2"/>
<dbReference type="CDD" id="cd22582">
    <property type="entry name" value="BRcat_RBR_unk"/>
    <property type="match status" value="1"/>
</dbReference>
<evidence type="ECO:0000313" key="17">
    <source>
        <dbReference type="Proteomes" id="UP000237105"/>
    </source>
</evidence>
<evidence type="ECO:0000256" key="3">
    <source>
        <dbReference type="ARBA" id="ARBA00003976"/>
    </source>
</evidence>
<dbReference type="InterPro" id="IPR044066">
    <property type="entry name" value="TRIAD_supradom"/>
</dbReference>
<dbReference type="GO" id="GO:0008270">
    <property type="term" value="F:zinc ion binding"/>
    <property type="evidence" value="ECO:0007669"/>
    <property type="project" value="UniProtKB-KW"/>
</dbReference>
<dbReference type="Pfam" id="PF01485">
    <property type="entry name" value="IBR"/>
    <property type="match status" value="1"/>
</dbReference>
<dbReference type="PROSITE" id="PS51873">
    <property type="entry name" value="TRIAD"/>
    <property type="match status" value="1"/>
</dbReference>
<accession>A0A2P5B8H2</accession>
<dbReference type="InterPro" id="IPR002867">
    <property type="entry name" value="IBR_dom"/>
</dbReference>
<comment type="cofactor">
    <cofactor evidence="2">
        <name>Zn(2+)</name>
        <dbReference type="ChEBI" id="CHEBI:29105"/>
    </cofactor>
</comment>
<dbReference type="InterPro" id="IPR018957">
    <property type="entry name" value="Znf_C3HC4_RING-type"/>
</dbReference>
<dbReference type="GO" id="GO:0016567">
    <property type="term" value="P:protein ubiquitination"/>
    <property type="evidence" value="ECO:0007669"/>
    <property type="project" value="UniProtKB-UniPathway"/>
</dbReference>
<evidence type="ECO:0000256" key="8">
    <source>
        <dbReference type="ARBA" id="ARBA00022723"/>
    </source>
</evidence>
<evidence type="ECO:0000256" key="12">
    <source>
        <dbReference type="ARBA" id="ARBA00022833"/>
    </source>
</evidence>
<keyword evidence="9" id="KW-0677">Repeat</keyword>
<comment type="function">
    <text evidence="3">Might act as an E3 ubiquitin-protein ligase, or as part of E3 complex, which accepts ubiquitin from specific E2 ubiquitin-conjugating enzymes and then transfers it to substrates.</text>
</comment>
<dbReference type="GO" id="GO:0061630">
    <property type="term" value="F:ubiquitin protein ligase activity"/>
    <property type="evidence" value="ECO:0007669"/>
    <property type="project" value="UniProtKB-EC"/>
</dbReference>
<dbReference type="Pfam" id="PF00097">
    <property type="entry name" value="zf-C3HC4"/>
    <property type="match status" value="1"/>
</dbReference>
<dbReference type="EC" id="2.3.2.31" evidence="6"/>
<dbReference type="FunFam" id="3.30.40.10:FF:000230">
    <property type="entry name" value="RBR-type E3 ubiquitin transferase"/>
    <property type="match status" value="1"/>
</dbReference>
<evidence type="ECO:0000256" key="2">
    <source>
        <dbReference type="ARBA" id="ARBA00001947"/>
    </source>
</evidence>
<gene>
    <name evidence="16" type="ORF">PanWU01x14_261310</name>
</gene>
<evidence type="ECO:0000256" key="9">
    <source>
        <dbReference type="ARBA" id="ARBA00022737"/>
    </source>
</evidence>
<name>A0A2P5B8H2_PARAD</name>
<dbReference type="UniPathway" id="UPA00143"/>